<dbReference type="RefSeq" id="WP_052403298.1">
    <property type="nucleotide sequence ID" value="NZ_CCVW01000003.1"/>
</dbReference>
<evidence type="ECO:0000256" key="2">
    <source>
        <dbReference type="ARBA" id="ARBA00023251"/>
    </source>
</evidence>
<keyword evidence="5" id="KW-1185">Reference proteome</keyword>
<dbReference type="EMBL" id="CCSB01000003">
    <property type="protein sequence ID" value="CDZ78508.1"/>
    <property type="molecule type" value="Genomic_DNA"/>
</dbReference>
<organism evidence="4 5">
    <name type="scientific">Legionella massiliensis</name>
    <dbReference type="NCBI Taxonomy" id="1034943"/>
    <lineage>
        <taxon>Bacteria</taxon>
        <taxon>Pseudomonadati</taxon>
        <taxon>Pseudomonadota</taxon>
        <taxon>Gammaproteobacteria</taxon>
        <taxon>Legionellales</taxon>
        <taxon>Legionellaceae</taxon>
        <taxon>Legionella</taxon>
    </lineage>
</organism>
<dbReference type="GO" id="GO:0016410">
    <property type="term" value="F:N-acyltransferase activity"/>
    <property type="evidence" value="ECO:0007669"/>
    <property type="project" value="TreeGrafter"/>
</dbReference>
<dbReference type="InterPro" id="IPR016181">
    <property type="entry name" value="Acyl_CoA_acyltransferase"/>
</dbReference>
<dbReference type="SMART" id="SM01006">
    <property type="entry name" value="AlcB"/>
    <property type="match status" value="1"/>
</dbReference>
<sequence>MIQIDSPFMLHFKQLTLEDLPLMHRWFNLPHVQGHYSLRPWSEEEIFNKLNPYITEKTPVSGYIIFLEKSPIGYIQNYRLLDFPWDNQDLDETIVAKASGIDLFIGEPSYLGIGLGGVIIRQFLDEKIWPSFDYCLVDPSTDNICAIRCYEKLGFKKHKIINTKDALSKPTQLLLMIKSSS</sequence>
<dbReference type="Gene3D" id="3.40.630.30">
    <property type="match status" value="1"/>
</dbReference>
<dbReference type="InterPro" id="IPR019432">
    <property type="entry name" value="Acyltransferase_MbtK/IucB-like"/>
</dbReference>
<dbReference type="SUPFAM" id="SSF55729">
    <property type="entry name" value="Acyl-CoA N-acyltransferases (Nat)"/>
    <property type="match status" value="1"/>
</dbReference>
<accession>A0A078L3J0</accession>
<dbReference type="GO" id="GO:0046677">
    <property type="term" value="P:response to antibiotic"/>
    <property type="evidence" value="ECO:0007669"/>
    <property type="project" value="UniProtKB-KW"/>
</dbReference>
<protein>
    <submittedName>
        <fullName evidence="4">Aminoglycoside N(6')-acetyltransferase type 1</fullName>
    </submittedName>
</protein>
<gene>
    <name evidence="4" type="primary">aacA4_2</name>
    <name evidence="4" type="ORF">BN59_02818</name>
</gene>
<dbReference type="Pfam" id="PF13523">
    <property type="entry name" value="Acetyltransf_8"/>
    <property type="match status" value="1"/>
</dbReference>
<evidence type="ECO:0000313" key="4">
    <source>
        <dbReference type="EMBL" id="CDZ78508.1"/>
    </source>
</evidence>
<dbReference type="InterPro" id="IPR000182">
    <property type="entry name" value="GNAT_dom"/>
</dbReference>
<dbReference type="eggNOG" id="COG1670">
    <property type="taxonomic scope" value="Bacteria"/>
</dbReference>
<evidence type="ECO:0000256" key="1">
    <source>
        <dbReference type="ARBA" id="ARBA00004924"/>
    </source>
</evidence>
<name>A0A078L3J0_9GAMM</name>
<evidence type="ECO:0000259" key="3">
    <source>
        <dbReference type="PROSITE" id="PS51186"/>
    </source>
</evidence>
<dbReference type="PROSITE" id="PS51186">
    <property type="entry name" value="GNAT"/>
    <property type="match status" value="1"/>
</dbReference>
<dbReference type="GO" id="GO:0019290">
    <property type="term" value="P:siderophore biosynthetic process"/>
    <property type="evidence" value="ECO:0007669"/>
    <property type="project" value="InterPro"/>
</dbReference>
<dbReference type="OrthoDB" id="336415at2"/>
<feature type="domain" description="N-acetyltransferase" evidence="3">
    <location>
        <begin position="10"/>
        <end position="172"/>
    </location>
</feature>
<dbReference type="PANTHER" id="PTHR31438:SF1">
    <property type="entry name" value="LYSINE N-ACYLTRANSFERASE C17G9.06C-RELATED"/>
    <property type="match status" value="1"/>
</dbReference>
<comment type="pathway">
    <text evidence="1">Siderophore biosynthesis.</text>
</comment>
<keyword evidence="4" id="KW-0808">Transferase</keyword>
<evidence type="ECO:0000313" key="5">
    <source>
        <dbReference type="Proteomes" id="UP000044071"/>
    </source>
</evidence>
<proteinExistence type="predicted"/>
<dbReference type="PANTHER" id="PTHR31438">
    <property type="entry name" value="LYSINE N-ACYLTRANSFERASE C17G9.06C-RELATED"/>
    <property type="match status" value="1"/>
</dbReference>
<dbReference type="AlphaFoldDB" id="A0A078L3J0"/>
<dbReference type="Proteomes" id="UP000044071">
    <property type="component" value="Unassembled WGS sequence"/>
</dbReference>
<keyword evidence="2" id="KW-0046">Antibiotic resistance</keyword>
<reference evidence="4 5" key="1">
    <citation type="submission" date="2014-06" db="EMBL/GenBank/DDBJ databases">
        <authorList>
            <person name="Urmite Genomes Urmite Genomes"/>
        </authorList>
    </citation>
    <scope>NUCLEOTIDE SEQUENCE [LARGE SCALE GENOMIC DNA]</scope>
</reference>
<dbReference type="STRING" id="1034943.BN59_02818"/>